<dbReference type="EC" id="4.2.1.1" evidence="2"/>
<evidence type="ECO:0000256" key="4">
    <source>
        <dbReference type="ARBA" id="ARBA00022833"/>
    </source>
</evidence>
<dbReference type="Pfam" id="PF00484">
    <property type="entry name" value="Pro_CA"/>
    <property type="match status" value="1"/>
</dbReference>
<name>A0A833DRH7_9EURY</name>
<protein>
    <recommendedName>
        <fullName evidence="2">carbonic anhydrase</fullName>
        <ecNumber evidence="2">4.2.1.1</ecNumber>
    </recommendedName>
</protein>
<keyword evidence="4 7" id="KW-0862">Zinc</keyword>
<evidence type="ECO:0000256" key="3">
    <source>
        <dbReference type="ARBA" id="ARBA00022723"/>
    </source>
</evidence>
<dbReference type="InterPro" id="IPR036874">
    <property type="entry name" value="Carbonic_anhydrase_sf"/>
</dbReference>
<dbReference type="SUPFAM" id="SSF53056">
    <property type="entry name" value="beta-carbonic anhydrase, cab"/>
    <property type="match status" value="1"/>
</dbReference>
<accession>A0A833DRH7</accession>
<evidence type="ECO:0000256" key="6">
    <source>
        <dbReference type="ARBA" id="ARBA00048348"/>
    </source>
</evidence>
<feature type="binding site" evidence="7">
    <location>
        <position position="36"/>
    </location>
    <ligand>
        <name>Zn(2+)</name>
        <dbReference type="ChEBI" id="CHEBI:29105"/>
    </ligand>
</feature>
<evidence type="ECO:0000256" key="1">
    <source>
        <dbReference type="ARBA" id="ARBA00006217"/>
    </source>
</evidence>
<evidence type="ECO:0000256" key="2">
    <source>
        <dbReference type="ARBA" id="ARBA00012925"/>
    </source>
</evidence>
<gene>
    <name evidence="8" type="ORF">EYG76_02620</name>
</gene>
<dbReference type="AlphaFoldDB" id="A0A833DRH7"/>
<comment type="cofactor">
    <cofactor evidence="7">
        <name>Zn(2+)</name>
        <dbReference type="ChEBI" id="CHEBI:29105"/>
    </cofactor>
    <text evidence="7">Binds 1 zinc ion per subunit.</text>
</comment>
<dbReference type="EMBL" id="DQSV01000052">
    <property type="protein sequence ID" value="HIP17181.1"/>
    <property type="molecule type" value="Genomic_DNA"/>
</dbReference>
<evidence type="ECO:0000256" key="5">
    <source>
        <dbReference type="ARBA" id="ARBA00023239"/>
    </source>
</evidence>
<comment type="catalytic activity">
    <reaction evidence="6">
        <text>hydrogencarbonate + H(+) = CO2 + H2O</text>
        <dbReference type="Rhea" id="RHEA:10748"/>
        <dbReference type="ChEBI" id="CHEBI:15377"/>
        <dbReference type="ChEBI" id="CHEBI:15378"/>
        <dbReference type="ChEBI" id="CHEBI:16526"/>
        <dbReference type="ChEBI" id="CHEBI:17544"/>
        <dbReference type="EC" id="4.2.1.1"/>
    </reaction>
</comment>
<dbReference type="GO" id="GO:0004089">
    <property type="term" value="F:carbonate dehydratase activity"/>
    <property type="evidence" value="ECO:0007669"/>
    <property type="project" value="UniProtKB-EC"/>
</dbReference>
<dbReference type="Proteomes" id="UP000605144">
    <property type="component" value="Unassembled WGS sequence"/>
</dbReference>
<keyword evidence="5" id="KW-0456">Lyase</keyword>
<dbReference type="Gene3D" id="3.40.1050.10">
    <property type="entry name" value="Carbonic anhydrase"/>
    <property type="match status" value="1"/>
</dbReference>
<dbReference type="PANTHER" id="PTHR11002:SF76">
    <property type="entry name" value="CARBONIC ANHYDRASE"/>
    <property type="match status" value="1"/>
</dbReference>
<dbReference type="PANTHER" id="PTHR11002">
    <property type="entry name" value="CARBONIC ANHYDRASE"/>
    <property type="match status" value="1"/>
</dbReference>
<reference evidence="8" key="1">
    <citation type="journal article" date="2020" name="ISME J.">
        <title>Gammaproteobacteria mediating utilization of methyl-, sulfur- and petroleum organic compounds in deep ocean hydrothermal plumes.</title>
        <authorList>
            <person name="Zhou Z."/>
            <person name="Liu Y."/>
            <person name="Pan J."/>
            <person name="Cron B.R."/>
            <person name="Toner B.M."/>
            <person name="Anantharaman K."/>
            <person name="Breier J.A."/>
            <person name="Dick G.J."/>
            <person name="Li M."/>
        </authorList>
    </citation>
    <scope>NUCLEOTIDE SEQUENCE</scope>
    <source>
        <strain evidence="8">SZUA-1385</strain>
    </source>
</reference>
<evidence type="ECO:0000313" key="8">
    <source>
        <dbReference type="EMBL" id="HIP17181.1"/>
    </source>
</evidence>
<dbReference type="InterPro" id="IPR001765">
    <property type="entry name" value="Carbonic_anhydrase"/>
</dbReference>
<comment type="similarity">
    <text evidence="1">Belongs to the beta-class carbonic anhydrase family.</text>
</comment>
<sequence>MSKLLEERPSITASAIEYAVSVLGVEHIIVFSHSQCGACAALYRIFQILQNKWCKRG</sequence>
<dbReference type="GO" id="GO:0008270">
    <property type="term" value="F:zinc ion binding"/>
    <property type="evidence" value="ECO:0007669"/>
    <property type="project" value="InterPro"/>
</dbReference>
<evidence type="ECO:0000256" key="7">
    <source>
        <dbReference type="PIRSR" id="PIRSR601765-2"/>
    </source>
</evidence>
<keyword evidence="3 7" id="KW-0479">Metal-binding</keyword>
<feature type="binding site" evidence="7">
    <location>
        <position position="33"/>
    </location>
    <ligand>
        <name>Zn(2+)</name>
        <dbReference type="ChEBI" id="CHEBI:29105"/>
    </ligand>
</feature>
<evidence type="ECO:0000313" key="9">
    <source>
        <dbReference type="Proteomes" id="UP000605144"/>
    </source>
</evidence>
<comment type="caution">
    <text evidence="8">The sequence shown here is derived from an EMBL/GenBank/DDBJ whole genome shotgun (WGS) entry which is preliminary data.</text>
</comment>
<proteinExistence type="inferred from homology"/>
<organism evidence="8 9">
    <name type="scientific">Methanothermococcus okinawensis</name>
    <dbReference type="NCBI Taxonomy" id="155863"/>
    <lineage>
        <taxon>Archaea</taxon>
        <taxon>Methanobacteriati</taxon>
        <taxon>Methanobacteriota</taxon>
        <taxon>Methanomada group</taxon>
        <taxon>Methanococci</taxon>
        <taxon>Methanococcales</taxon>
        <taxon>Methanococcaceae</taxon>
        <taxon>Methanothermococcus</taxon>
    </lineage>
</organism>